<evidence type="ECO:0000256" key="2">
    <source>
        <dbReference type="ARBA" id="ARBA00022692"/>
    </source>
</evidence>
<feature type="transmembrane region" description="Helical" evidence="5">
    <location>
        <begin position="434"/>
        <end position="453"/>
    </location>
</feature>
<gene>
    <name evidence="7" type="ORF">EC501_16390</name>
</gene>
<keyword evidence="4 5" id="KW-0472">Membrane</keyword>
<dbReference type="RefSeq" id="WP_122973424.1">
    <property type="nucleotide sequence ID" value="NZ_RHLQ01000059.1"/>
</dbReference>
<keyword evidence="3 5" id="KW-1133">Transmembrane helix</keyword>
<evidence type="ECO:0000259" key="6">
    <source>
        <dbReference type="Pfam" id="PF04932"/>
    </source>
</evidence>
<feature type="transmembrane region" description="Helical" evidence="5">
    <location>
        <begin position="36"/>
        <end position="63"/>
    </location>
</feature>
<keyword evidence="2 5" id="KW-0812">Transmembrane</keyword>
<evidence type="ECO:0000256" key="1">
    <source>
        <dbReference type="ARBA" id="ARBA00004141"/>
    </source>
</evidence>
<dbReference type="AlphaFoldDB" id="A0A3M8H469"/>
<dbReference type="InterPro" id="IPR051533">
    <property type="entry name" value="WaaL-like"/>
</dbReference>
<feature type="transmembrane region" description="Helical" evidence="5">
    <location>
        <begin position="75"/>
        <end position="93"/>
    </location>
</feature>
<feature type="transmembrane region" description="Helical" evidence="5">
    <location>
        <begin position="281"/>
        <end position="300"/>
    </location>
</feature>
<dbReference type="OrthoDB" id="2957833at2"/>
<feature type="transmembrane region" description="Helical" evidence="5">
    <location>
        <begin position="160"/>
        <end position="178"/>
    </location>
</feature>
<feature type="transmembrane region" description="Helical" evidence="5">
    <location>
        <begin position="12"/>
        <end position="29"/>
    </location>
</feature>
<organism evidence="7 8">
    <name type="scientific">Lysinibacillus halotolerans</name>
    <dbReference type="NCBI Taxonomy" id="1368476"/>
    <lineage>
        <taxon>Bacteria</taxon>
        <taxon>Bacillati</taxon>
        <taxon>Bacillota</taxon>
        <taxon>Bacilli</taxon>
        <taxon>Bacillales</taxon>
        <taxon>Bacillaceae</taxon>
        <taxon>Lysinibacillus</taxon>
    </lineage>
</organism>
<keyword evidence="7" id="KW-0436">Ligase</keyword>
<dbReference type="PANTHER" id="PTHR37422">
    <property type="entry name" value="TEICHURONIC ACID BIOSYNTHESIS PROTEIN TUAE"/>
    <property type="match status" value="1"/>
</dbReference>
<evidence type="ECO:0000313" key="7">
    <source>
        <dbReference type="EMBL" id="RNC97222.1"/>
    </source>
</evidence>
<dbReference type="Pfam" id="PF04932">
    <property type="entry name" value="Wzy_C"/>
    <property type="match status" value="1"/>
</dbReference>
<name>A0A3M8H469_9BACI</name>
<evidence type="ECO:0000256" key="5">
    <source>
        <dbReference type="SAM" id="Phobius"/>
    </source>
</evidence>
<evidence type="ECO:0000256" key="4">
    <source>
        <dbReference type="ARBA" id="ARBA00023136"/>
    </source>
</evidence>
<feature type="transmembrane region" description="Helical" evidence="5">
    <location>
        <begin position="404"/>
        <end position="428"/>
    </location>
</feature>
<feature type="domain" description="O-antigen ligase-related" evidence="6">
    <location>
        <begin position="245"/>
        <end position="417"/>
    </location>
</feature>
<reference evidence="7 8" key="1">
    <citation type="journal article" date="2014" name="Int. J. Syst. Evol. Microbiol.">
        <title>Lysinibacillus halotolerans sp. nov., isolated from saline-alkaline soil.</title>
        <authorList>
            <person name="Kong D."/>
            <person name="Wang Y."/>
            <person name="Zhao B."/>
            <person name="Li Y."/>
            <person name="Song J."/>
            <person name="Zhai Y."/>
            <person name="Zhang C."/>
            <person name="Wang H."/>
            <person name="Chen X."/>
            <person name="Zhao B."/>
            <person name="Ruan Z."/>
        </authorList>
    </citation>
    <scope>NUCLEOTIDE SEQUENCE [LARGE SCALE GENOMIC DNA]</scope>
    <source>
        <strain evidence="7 8">MCCC 1A12703</strain>
    </source>
</reference>
<dbReference type="GO" id="GO:0016874">
    <property type="term" value="F:ligase activity"/>
    <property type="evidence" value="ECO:0007669"/>
    <property type="project" value="UniProtKB-KW"/>
</dbReference>
<evidence type="ECO:0000256" key="3">
    <source>
        <dbReference type="ARBA" id="ARBA00022989"/>
    </source>
</evidence>
<proteinExistence type="predicted"/>
<dbReference type="InterPro" id="IPR007016">
    <property type="entry name" value="O-antigen_ligase-rel_domated"/>
</dbReference>
<comment type="subcellular location">
    <subcellularLocation>
        <location evidence="1">Membrane</location>
        <topology evidence="1">Multi-pass membrane protein</topology>
    </subcellularLocation>
</comment>
<dbReference type="EMBL" id="RHLQ01000059">
    <property type="protein sequence ID" value="RNC97222.1"/>
    <property type="molecule type" value="Genomic_DNA"/>
</dbReference>
<feature type="transmembrane region" description="Helical" evidence="5">
    <location>
        <begin position="245"/>
        <end position="275"/>
    </location>
</feature>
<dbReference type="PANTHER" id="PTHR37422:SF13">
    <property type="entry name" value="LIPOPOLYSACCHARIDE BIOSYNTHESIS PROTEIN PA4999-RELATED"/>
    <property type="match status" value="1"/>
</dbReference>
<evidence type="ECO:0000313" key="8">
    <source>
        <dbReference type="Proteomes" id="UP000279909"/>
    </source>
</evidence>
<dbReference type="GO" id="GO:0016020">
    <property type="term" value="C:membrane"/>
    <property type="evidence" value="ECO:0007669"/>
    <property type="project" value="UniProtKB-SubCell"/>
</dbReference>
<dbReference type="Proteomes" id="UP000279909">
    <property type="component" value="Unassembled WGS sequence"/>
</dbReference>
<accession>A0A3M8H469</accession>
<comment type="caution">
    <text evidence="7">The sequence shown here is derived from an EMBL/GenBank/DDBJ whole genome shotgun (WGS) entry which is preliminary data.</text>
</comment>
<feature type="transmembrane region" description="Helical" evidence="5">
    <location>
        <begin position="214"/>
        <end position="233"/>
    </location>
</feature>
<keyword evidence="8" id="KW-1185">Reference proteome</keyword>
<feature type="transmembrane region" description="Helical" evidence="5">
    <location>
        <begin position="129"/>
        <end position="148"/>
    </location>
</feature>
<protein>
    <submittedName>
        <fullName evidence="7">O-antigen ligase domain-containing protein</fullName>
    </submittedName>
</protein>
<sequence>MQLTKQNLFSKDFLQIFILLIFTFAVLALPSKVTIILTTLVFIIFAFIKPFESILYLVIYVAIRPFLIEVNSGMKYIGDIITFILLVKCLISSKFDMKNLLKFKLFEWAFFIFLLFGALIGYLNGVSVGAILFQVRTFIIMYFIYFFLSRSQLPINFMAKLAWTGVGLGWLLALHGIIEKISIRQWLLPYNWKHMALSPENISRIYGLVGNPNSLALVLMFCIISVFVLKHLFKNNEYKISLNISLVLFMGIFILTFSRGTLISAVVLGVTYILLSRQFYLIKQIAISLIASVLLVYFPIIGGVNLAQSMGVEAPEGIAGGIGERFNQTIDEKNIELMVSNGRVFYITKGFEIFSDHPITGTGFGTFGGAATLSYGSPIYEDYGIDLSIYYNNKIYSDNQYIQIIAETGSIGVILFAIFLISMVILFWKRKNTSFGQFMIALWLSTGCSGAYYNIWELKIYTLIFFIILGIFAVQNKLYKQYSLN</sequence>
<feature type="transmembrane region" description="Helical" evidence="5">
    <location>
        <begin position="460"/>
        <end position="479"/>
    </location>
</feature>
<feature type="transmembrane region" description="Helical" evidence="5">
    <location>
        <begin position="105"/>
        <end position="123"/>
    </location>
</feature>